<dbReference type="Proteomes" id="UP000318815">
    <property type="component" value="Unassembled WGS sequence"/>
</dbReference>
<organism evidence="2 3">
    <name type="scientific">Chitinophaga pinensis</name>
    <dbReference type="NCBI Taxonomy" id="79329"/>
    <lineage>
        <taxon>Bacteria</taxon>
        <taxon>Pseudomonadati</taxon>
        <taxon>Bacteroidota</taxon>
        <taxon>Chitinophagia</taxon>
        <taxon>Chitinophagales</taxon>
        <taxon>Chitinophagaceae</taxon>
        <taxon>Chitinophaga</taxon>
    </lineage>
</organism>
<comment type="caution">
    <text evidence="2">The sequence shown here is derived from an EMBL/GenBank/DDBJ whole genome shotgun (WGS) entry which is preliminary data.</text>
</comment>
<reference evidence="2 3" key="1">
    <citation type="submission" date="2019-08" db="EMBL/GenBank/DDBJ databases">
        <title>Whole genome sequencing of chitin degrading bacteria Chitinophaga pinensis YS16.</title>
        <authorList>
            <person name="Singh R.P."/>
            <person name="Manchanda G."/>
            <person name="Maurya I.K."/>
            <person name="Joshi N.K."/>
            <person name="Srivastava A.K."/>
        </authorList>
    </citation>
    <scope>NUCLEOTIDE SEQUENCE [LARGE SCALE GENOMIC DNA]</scope>
    <source>
        <strain evidence="2 3">YS-16</strain>
    </source>
</reference>
<dbReference type="EMBL" id="VOHS01000013">
    <property type="protein sequence ID" value="TWV99732.1"/>
    <property type="molecule type" value="Genomic_DNA"/>
</dbReference>
<evidence type="ECO:0000259" key="1">
    <source>
        <dbReference type="SMART" id="SM00850"/>
    </source>
</evidence>
<dbReference type="RefSeq" id="WP_146305850.1">
    <property type="nucleotide sequence ID" value="NZ_VOHS01000013.1"/>
</dbReference>
<name>A0A5C6LRA1_9BACT</name>
<dbReference type="InterPro" id="IPR007492">
    <property type="entry name" value="LytTR_DNA-bd_dom"/>
</dbReference>
<sequence length="111" mass="12935">MKKHQSAFHIYSKGQRIRIPVRELQFVEVRADGCVLHLTHSHIISEETPERIWSCLPEDSFVAVRRKFMINLHYISGICDQYIHMNTGLIPQRDRQTGRISAHWLQPGCVA</sequence>
<dbReference type="SMART" id="SM00850">
    <property type="entry name" value="LytTR"/>
    <property type="match status" value="1"/>
</dbReference>
<evidence type="ECO:0000313" key="2">
    <source>
        <dbReference type="EMBL" id="TWV99732.1"/>
    </source>
</evidence>
<dbReference type="OrthoDB" id="670686at2"/>
<dbReference type="Pfam" id="PF04397">
    <property type="entry name" value="LytTR"/>
    <property type="match status" value="1"/>
</dbReference>
<dbReference type="AlphaFoldDB" id="A0A5C6LRA1"/>
<evidence type="ECO:0000313" key="3">
    <source>
        <dbReference type="Proteomes" id="UP000318815"/>
    </source>
</evidence>
<dbReference type="Gene3D" id="2.40.50.1020">
    <property type="entry name" value="LytTr DNA-binding domain"/>
    <property type="match status" value="1"/>
</dbReference>
<protein>
    <recommendedName>
        <fullName evidence="1">HTH LytTR-type domain-containing protein</fullName>
    </recommendedName>
</protein>
<proteinExistence type="predicted"/>
<keyword evidence="3" id="KW-1185">Reference proteome</keyword>
<gene>
    <name evidence="2" type="ORF">FEF09_14870</name>
</gene>
<feature type="domain" description="HTH LytTR-type" evidence="1">
    <location>
        <begin position="14"/>
        <end position="105"/>
    </location>
</feature>
<dbReference type="GO" id="GO:0003677">
    <property type="term" value="F:DNA binding"/>
    <property type="evidence" value="ECO:0007669"/>
    <property type="project" value="InterPro"/>
</dbReference>
<accession>A0A5C6LRA1</accession>